<dbReference type="AlphaFoldDB" id="A0A6J5DMX3"/>
<organism evidence="1 2">
    <name type="scientific">Paraburkholderia solisilvae</name>
    <dbReference type="NCBI Taxonomy" id="624376"/>
    <lineage>
        <taxon>Bacteria</taxon>
        <taxon>Pseudomonadati</taxon>
        <taxon>Pseudomonadota</taxon>
        <taxon>Betaproteobacteria</taxon>
        <taxon>Burkholderiales</taxon>
        <taxon>Burkholderiaceae</taxon>
        <taxon>Paraburkholderia</taxon>
    </lineage>
</organism>
<evidence type="ECO:0000313" key="1">
    <source>
        <dbReference type="EMBL" id="CAB3754552.1"/>
    </source>
</evidence>
<protein>
    <submittedName>
        <fullName evidence="1">Uncharacterized protein</fullName>
    </submittedName>
</protein>
<dbReference type="Proteomes" id="UP000494329">
    <property type="component" value="Unassembled WGS sequence"/>
</dbReference>
<proteinExistence type="predicted"/>
<gene>
    <name evidence="1" type="ORF">LMG29739_01956</name>
</gene>
<name>A0A6J5DMX3_9BURK</name>
<sequence length="77" mass="8783">MLLDTGLVWSHWKHVGNETCRNAEPLQIHTKDLQSGRITLLMQSNNFDEEYIIHTSQSPLSGSGYRSRGTLYCFDIA</sequence>
<evidence type="ECO:0000313" key="2">
    <source>
        <dbReference type="Proteomes" id="UP000494329"/>
    </source>
</evidence>
<dbReference type="EMBL" id="CADIKF010000012">
    <property type="protein sequence ID" value="CAB3754552.1"/>
    <property type="molecule type" value="Genomic_DNA"/>
</dbReference>
<keyword evidence="2" id="KW-1185">Reference proteome</keyword>
<accession>A0A6J5DMX3</accession>
<reference evidence="1 2" key="1">
    <citation type="submission" date="2020-04" db="EMBL/GenBank/DDBJ databases">
        <authorList>
            <person name="De Canck E."/>
        </authorList>
    </citation>
    <scope>NUCLEOTIDE SEQUENCE [LARGE SCALE GENOMIC DNA]</scope>
    <source>
        <strain evidence="1 2">LMG 29739</strain>
    </source>
</reference>